<dbReference type="eggNOG" id="arCOG01792">
    <property type="taxonomic scope" value="Archaea"/>
</dbReference>
<dbReference type="KEGG" id="mpl:Mpal_2451"/>
<dbReference type="Proteomes" id="UP000002457">
    <property type="component" value="Chromosome"/>
</dbReference>
<evidence type="ECO:0000313" key="4">
    <source>
        <dbReference type="Proteomes" id="UP000002457"/>
    </source>
</evidence>
<dbReference type="STRING" id="521011.Mpal_2451"/>
<dbReference type="EMBL" id="CP001338">
    <property type="protein sequence ID" value="ACL17728.1"/>
    <property type="molecule type" value="Genomic_DNA"/>
</dbReference>
<evidence type="ECO:0000313" key="3">
    <source>
        <dbReference type="EMBL" id="ACL17728.1"/>
    </source>
</evidence>
<dbReference type="CDD" id="cd02440">
    <property type="entry name" value="AdoMet_MTases"/>
    <property type="match status" value="1"/>
</dbReference>
<keyword evidence="1 3" id="KW-0808">Transferase</keyword>
<dbReference type="GO" id="GO:0032259">
    <property type="term" value="P:methylation"/>
    <property type="evidence" value="ECO:0007669"/>
    <property type="project" value="UniProtKB-KW"/>
</dbReference>
<feature type="domain" description="Methyltransferase type 11" evidence="2">
    <location>
        <begin position="57"/>
        <end position="155"/>
    </location>
</feature>
<dbReference type="GeneID" id="7271364"/>
<gene>
    <name evidence="3" type="ordered locus">Mpal_2451</name>
</gene>
<dbReference type="InterPro" id="IPR013216">
    <property type="entry name" value="Methyltransf_11"/>
</dbReference>
<dbReference type="RefSeq" id="WP_012619047.1">
    <property type="nucleotide sequence ID" value="NC_011832.1"/>
</dbReference>
<proteinExistence type="predicted"/>
<evidence type="ECO:0000256" key="1">
    <source>
        <dbReference type="ARBA" id="ARBA00022679"/>
    </source>
</evidence>
<dbReference type="SUPFAM" id="SSF53335">
    <property type="entry name" value="S-adenosyl-L-methionine-dependent methyltransferases"/>
    <property type="match status" value="1"/>
</dbReference>
<accession>B8GEM7</accession>
<dbReference type="OrthoDB" id="147504at2157"/>
<name>B8GEM7_METPE</name>
<protein>
    <submittedName>
        <fullName evidence="3">Methyltransferase type 11</fullName>
    </submittedName>
</protein>
<reference evidence="3 4" key="1">
    <citation type="journal article" date="2015" name="Genome Announc.">
        <title>Complete Genome Sequence of Methanosphaerula palustris E1-9CT, a Hydrogenotrophic Methanogen Isolated from a Minerotrophic Fen Peatland.</title>
        <authorList>
            <person name="Cadillo-Quiroz H."/>
            <person name="Browne P."/>
            <person name="Kyrpides N."/>
            <person name="Woyke T."/>
            <person name="Goodwin L."/>
            <person name="Detter C."/>
            <person name="Yavitt J.B."/>
            <person name="Zinder S.H."/>
        </authorList>
    </citation>
    <scope>NUCLEOTIDE SEQUENCE [LARGE SCALE GENOMIC DNA]</scope>
    <source>
        <strain evidence="4">ATCC BAA-1556 / DSM 19958 / E1-9c</strain>
    </source>
</reference>
<evidence type="ECO:0000259" key="2">
    <source>
        <dbReference type="Pfam" id="PF08241"/>
    </source>
</evidence>
<dbReference type="PANTHER" id="PTHR44068">
    <property type="entry name" value="ZGC:194242"/>
    <property type="match status" value="1"/>
</dbReference>
<dbReference type="InterPro" id="IPR050447">
    <property type="entry name" value="Erg6_SMT_methyltransf"/>
</dbReference>
<sequence>MTQRGIDLSIADVCEAYAGPVGSLWELLMGEEIHVGGVQETDTLATLAGVRVGDHLLDICSALGGPARHLAARYGCRVTGVDATAAMILEAETRTDKAGLGDLVSFRLGNALDLPFRGSTFDTVWGQDAWCYVTDRDRLIGEAARVTKPGGTLAFTDWVEAGRMTDGEREDLLSFMLFPALETPGGYDALLAQHGWKVTKYENLDKNFAHSLGRYRELVTGEMKPTILERFGEELYTAVEQGIRGWEQAARKGKVGRGRWIAQKPGL</sequence>
<dbReference type="InterPro" id="IPR029063">
    <property type="entry name" value="SAM-dependent_MTases_sf"/>
</dbReference>
<keyword evidence="3" id="KW-0489">Methyltransferase</keyword>
<dbReference type="HOGENOM" id="CLU_039068_6_2_2"/>
<organism evidence="3 4">
    <name type="scientific">Methanosphaerula palustris (strain ATCC BAA-1556 / DSM 19958 / E1-9c)</name>
    <dbReference type="NCBI Taxonomy" id="521011"/>
    <lineage>
        <taxon>Archaea</taxon>
        <taxon>Methanobacteriati</taxon>
        <taxon>Methanobacteriota</taxon>
        <taxon>Stenosarchaea group</taxon>
        <taxon>Methanomicrobia</taxon>
        <taxon>Methanomicrobiales</taxon>
        <taxon>Methanoregulaceae</taxon>
        <taxon>Methanosphaerula</taxon>
    </lineage>
</organism>
<dbReference type="AlphaFoldDB" id="B8GEM7"/>
<dbReference type="PANTHER" id="PTHR44068:SF11">
    <property type="entry name" value="GERANYL DIPHOSPHATE 2-C-METHYLTRANSFERASE"/>
    <property type="match status" value="1"/>
</dbReference>
<dbReference type="Pfam" id="PF08241">
    <property type="entry name" value="Methyltransf_11"/>
    <property type="match status" value="1"/>
</dbReference>
<keyword evidence="4" id="KW-1185">Reference proteome</keyword>
<dbReference type="GO" id="GO:0008757">
    <property type="term" value="F:S-adenosylmethionine-dependent methyltransferase activity"/>
    <property type="evidence" value="ECO:0007669"/>
    <property type="project" value="InterPro"/>
</dbReference>
<dbReference type="Gene3D" id="3.40.50.150">
    <property type="entry name" value="Vaccinia Virus protein VP39"/>
    <property type="match status" value="1"/>
</dbReference>